<keyword evidence="4" id="KW-1185">Reference proteome</keyword>
<name>A0A917EAZ5_9RHOB</name>
<dbReference type="Pfam" id="PF01266">
    <property type="entry name" value="DAO"/>
    <property type="match status" value="1"/>
</dbReference>
<reference evidence="4" key="1">
    <citation type="journal article" date="2019" name="Int. J. Syst. Evol. Microbiol.">
        <title>The Global Catalogue of Microorganisms (GCM) 10K type strain sequencing project: providing services to taxonomists for standard genome sequencing and annotation.</title>
        <authorList>
            <consortium name="The Broad Institute Genomics Platform"/>
            <consortium name="The Broad Institute Genome Sequencing Center for Infectious Disease"/>
            <person name="Wu L."/>
            <person name="Ma J."/>
        </authorList>
    </citation>
    <scope>NUCLEOTIDE SEQUENCE [LARGE SCALE GENOMIC DNA]</scope>
    <source>
        <strain evidence="4">CGMCC 1.12664</strain>
    </source>
</reference>
<accession>A0A917EAZ5</accession>
<dbReference type="AlphaFoldDB" id="A0A917EAZ5"/>
<dbReference type="EMBL" id="BMFJ01000001">
    <property type="protein sequence ID" value="GGE19151.1"/>
    <property type="molecule type" value="Genomic_DNA"/>
</dbReference>
<dbReference type="SUPFAM" id="SSF51905">
    <property type="entry name" value="FAD/NAD(P)-binding domain"/>
    <property type="match status" value="1"/>
</dbReference>
<dbReference type="InterPro" id="IPR036188">
    <property type="entry name" value="FAD/NAD-bd_sf"/>
</dbReference>
<proteinExistence type="predicted"/>
<gene>
    <name evidence="3" type="ORF">GCM10011360_04940</name>
</gene>
<keyword evidence="1" id="KW-0560">Oxidoreductase</keyword>
<dbReference type="RefSeq" id="WP_188476040.1">
    <property type="nucleotide sequence ID" value="NZ_BMFJ01000001.1"/>
</dbReference>
<dbReference type="InterPro" id="IPR006076">
    <property type="entry name" value="FAD-dep_OxRdtase"/>
</dbReference>
<dbReference type="PANTHER" id="PTHR13847:SF281">
    <property type="entry name" value="FAD DEPENDENT OXIDOREDUCTASE DOMAIN-CONTAINING PROTEIN"/>
    <property type="match status" value="1"/>
</dbReference>
<dbReference type="Gene3D" id="3.50.50.60">
    <property type="entry name" value="FAD/NAD(P)-binding domain"/>
    <property type="match status" value="1"/>
</dbReference>
<organism evidence="3 4">
    <name type="scientific">Primorskyibacter flagellatus</name>
    <dbReference type="NCBI Taxonomy" id="1387277"/>
    <lineage>
        <taxon>Bacteria</taxon>
        <taxon>Pseudomonadati</taxon>
        <taxon>Pseudomonadota</taxon>
        <taxon>Alphaproteobacteria</taxon>
        <taxon>Rhodobacterales</taxon>
        <taxon>Roseobacteraceae</taxon>
        <taxon>Primorskyibacter</taxon>
    </lineage>
</organism>
<dbReference type="GO" id="GO:0005737">
    <property type="term" value="C:cytoplasm"/>
    <property type="evidence" value="ECO:0007669"/>
    <property type="project" value="TreeGrafter"/>
</dbReference>
<evidence type="ECO:0000313" key="3">
    <source>
        <dbReference type="EMBL" id="GGE19151.1"/>
    </source>
</evidence>
<evidence type="ECO:0000256" key="1">
    <source>
        <dbReference type="ARBA" id="ARBA00023002"/>
    </source>
</evidence>
<sequence>MKTTPYWWDTSPLAVIDRPDLPAKADAVVIGSGYTGLHAALRIARAGRSVVILEKGQPGQGCSTRNGGQISHSIKPGLAELTRRHGAEVAKGIMAEGYASMAYLRDFVAEEGIDCAYRACGRFDGAATPAAFRRMQAQADGEARTIVPRENQHAEIGTDLYHGGIVHHHYASLDPGAYHAGLLAKVRAAGALILPDTPVTAVDEGPGGVRIATAHGNIMADHVVVATNGYTPEATPWHRRRVIPIGSYIIATEELDPAVVRRLFPKDRMVCDSRRVIYYYRASPDGKRVLFGGRAGAGETDAEAAARRLRHEMIRLFPELAESRISHSWMGFVAFTFDKLAHTGTHYGAGGRVHHAMGYCGSGVGMASYLGMKAGLRVLGAPGGDTAMMRPAFPTRPFYRGDPWFLPAAVTAYRVLDRAGV</sequence>
<comment type="caution">
    <text evidence="3">The sequence shown here is derived from an EMBL/GenBank/DDBJ whole genome shotgun (WGS) entry which is preliminary data.</text>
</comment>
<protein>
    <submittedName>
        <fullName evidence="3">Oxidoreductase</fullName>
    </submittedName>
</protein>
<feature type="domain" description="FAD dependent oxidoreductase" evidence="2">
    <location>
        <begin position="26"/>
        <end position="372"/>
    </location>
</feature>
<dbReference type="PANTHER" id="PTHR13847">
    <property type="entry name" value="SARCOSINE DEHYDROGENASE-RELATED"/>
    <property type="match status" value="1"/>
</dbReference>
<evidence type="ECO:0000313" key="4">
    <source>
        <dbReference type="Proteomes" id="UP000612855"/>
    </source>
</evidence>
<dbReference type="Gene3D" id="3.30.9.10">
    <property type="entry name" value="D-Amino Acid Oxidase, subunit A, domain 2"/>
    <property type="match status" value="1"/>
</dbReference>
<evidence type="ECO:0000259" key="2">
    <source>
        <dbReference type="Pfam" id="PF01266"/>
    </source>
</evidence>
<dbReference type="GO" id="GO:0016491">
    <property type="term" value="F:oxidoreductase activity"/>
    <property type="evidence" value="ECO:0007669"/>
    <property type="project" value="UniProtKB-KW"/>
</dbReference>
<dbReference type="Proteomes" id="UP000612855">
    <property type="component" value="Unassembled WGS sequence"/>
</dbReference>